<sequence length="214" mass="23393">MASEKKLELKLLIEKKTQKVIFAEVGKDVVDLLFSLLSMPIGSVIKLLTKEAMVGCLSATYSSLEQLDDTYFLGTGIKSKLLNPDSSNLGPTNHWLLSAPSAPVLVGKTYYKCYHHGYVSSVYGSTCPSCQGQMTSSLQSADKREQGFVKGVMVYIIKDDLSVVPMSTASTISLVNKLGIRDLSCIEEKTVCLGSQEQSIGNFKFIENALRSFQ</sequence>
<dbReference type="PANTHER" id="PTHR33103">
    <property type="entry name" value="OS01G0153900 PROTEIN"/>
    <property type="match status" value="1"/>
</dbReference>
<dbReference type="Pfam" id="PF05056">
    <property type="entry name" value="DUF674"/>
    <property type="match status" value="1"/>
</dbReference>
<reference evidence="1" key="1">
    <citation type="submission" date="2022-08" db="EMBL/GenBank/DDBJ databases">
        <authorList>
            <person name="Marques A."/>
        </authorList>
    </citation>
    <scope>NUCLEOTIDE SEQUENCE</scope>
    <source>
        <strain evidence="1">RhyPub2mFocal</strain>
        <tissue evidence="1">Leaves</tissue>
    </source>
</reference>
<dbReference type="EMBL" id="JAMFTS010000002">
    <property type="protein sequence ID" value="KAJ4787558.1"/>
    <property type="molecule type" value="Genomic_DNA"/>
</dbReference>
<protein>
    <submittedName>
        <fullName evidence="1">Uncharacterized protein</fullName>
    </submittedName>
</protein>
<name>A0AAV8F2C1_9POAL</name>
<proteinExistence type="predicted"/>
<evidence type="ECO:0000313" key="2">
    <source>
        <dbReference type="Proteomes" id="UP001140206"/>
    </source>
</evidence>
<keyword evidence="2" id="KW-1185">Reference proteome</keyword>
<dbReference type="InterPro" id="IPR007750">
    <property type="entry name" value="DUF674"/>
</dbReference>
<gene>
    <name evidence="1" type="ORF">LUZ62_038804</name>
</gene>
<comment type="caution">
    <text evidence="1">The sequence shown here is derived from an EMBL/GenBank/DDBJ whole genome shotgun (WGS) entry which is preliminary data.</text>
</comment>
<evidence type="ECO:0000313" key="1">
    <source>
        <dbReference type="EMBL" id="KAJ4787558.1"/>
    </source>
</evidence>
<dbReference type="AlphaFoldDB" id="A0AAV8F2C1"/>
<dbReference type="PANTHER" id="PTHR33103:SF19">
    <property type="entry name" value="OS09G0544700 PROTEIN"/>
    <property type="match status" value="1"/>
</dbReference>
<dbReference type="Proteomes" id="UP001140206">
    <property type="component" value="Chromosome 2"/>
</dbReference>
<organism evidence="1 2">
    <name type="scientific">Rhynchospora pubera</name>
    <dbReference type="NCBI Taxonomy" id="906938"/>
    <lineage>
        <taxon>Eukaryota</taxon>
        <taxon>Viridiplantae</taxon>
        <taxon>Streptophyta</taxon>
        <taxon>Embryophyta</taxon>
        <taxon>Tracheophyta</taxon>
        <taxon>Spermatophyta</taxon>
        <taxon>Magnoliopsida</taxon>
        <taxon>Liliopsida</taxon>
        <taxon>Poales</taxon>
        <taxon>Cyperaceae</taxon>
        <taxon>Cyperoideae</taxon>
        <taxon>Rhynchosporeae</taxon>
        <taxon>Rhynchospora</taxon>
    </lineage>
</organism>
<accession>A0AAV8F2C1</accession>